<dbReference type="WBParaSite" id="nRc.2.0.1.t28078-RA">
    <property type="protein sequence ID" value="nRc.2.0.1.t28078-RA"/>
    <property type="gene ID" value="nRc.2.0.1.g28078"/>
</dbReference>
<sequence>MSSSGISAKAAGQLGIAESAVSRCTLRLSPVKDMGGASIEDVVTPGSKERFFIKGMGDLNLLFEFEGEDDKEEDDN</sequence>
<evidence type="ECO:0000313" key="1">
    <source>
        <dbReference type="Proteomes" id="UP000887565"/>
    </source>
</evidence>
<protein>
    <submittedName>
        <fullName evidence="2">Uncharacterized protein</fullName>
    </submittedName>
</protein>
<accession>A0A915JPQ4</accession>
<organism evidence="1 2">
    <name type="scientific">Romanomermis culicivorax</name>
    <name type="common">Nematode worm</name>
    <dbReference type="NCBI Taxonomy" id="13658"/>
    <lineage>
        <taxon>Eukaryota</taxon>
        <taxon>Metazoa</taxon>
        <taxon>Ecdysozoa</taxon>
        <taxon>Nematoda</taxon>
        <taxon>Enoplea</taxon>
        <taxon>Dorylaimia</taxon>
        <taxon>Mermithida</taxon>
        <taxon>Mermithoidea</taxon>
        <taxon>Mermithidae</taxon>
        <taxon>Romanomermis</taxon>
    </lineage>
</organism>
<keyword evidence="1" id="KW-1185">Reference proteome</keyword>
<reference evidence="2" key="1">
    <citation type="submission" date="2022-11" db="UniProtKB">
        <authorList>
            <consortium name="WormBaseParasite"/>
        </authorList>
    </citation>
    <scope>IDENTIFICATION</scope>
</reference>
<dbReference type="AlphaFoldDB" id="A0A915JPQ4"/>
<proteinExistence type="predicted"/>
<dbReference type="Proteomes" id="UP000887565">
    <property type="component" value="Unplaced"/>
</dbReference>
<name>A0A915JPQ4_ROMCU</name>
<evidence type="ECO:0000313" key="2">
    <source>
        <dbReference type="WBParaSite" id="nRc.2.0.1.t28078-RA"/>
    </source>
</evidence>